<reference evidence="6 7" key="1">
    <citation type="submission" date="2016-10" db="EMBL/GenBank/DDBJ databases">
        <authorList>
            <person name="de Groot N.N."/>
        </authorList>
    </citation>
    <scope>NUCLEOTIDE SEQUENCE [LARGE SCALE GENOMIC DNA]</scope>
    <source>
        <strain evidence="6 7">ATCC 700224</strain>
    </source>
</reference>
<dbReference type="SUPFAM" id="SSF53067">
    <property type="entry name" value="Actin-like ATPase domain"/>
    <property type="match status" value="1"/>
</dbReference>
<keyword evidence="3" id="KW-0408">Iron</keyword>
<protein>
    <submittedName>
        <fullName evidence="6">Benzoyl-CoA reductase subunit D</fullName>
    </submittedName>
</protein>
<keyword evidence="2" id="KW-0479">Metal-binding</keyword>
<feature type="domain" description="ATPase BadF/BadG/BcrA/BcrD type" evidence="5">
    <location>
        <begin position="8"/>
        <end position="265"/>
    </location>
</feature>
<evidence type="ECO:0000256" key="2">
    <source>
        <dbReference type="ARBA" id="ARBA00022723"/>
    </source>
</evidence>
<keyword evidence="4" id="KW-0411">Iron-sulfur</keyword>
<name>A0A1G6ZA88_9PROT</name>
<keyword evidence="7" id="KW-1185">Reference proteome</keyword>
<accession>A0A1G6ZA88</accession>
<dbReference type="InterPro" id="IPR051805">
    <property type="entry name" value="Dehydratase_Activator_Redct"/>
</dbReference>
<gene>
    <name evidence="6" type="ORF">SAMN05421720_102310</name>
</gene>
<dbReference type="Proteomes" id="UP000199412">
    <property type="component" value="Unassembled WGS sequence"/>
</dbReference>
<dbReference type="RefSeq" id="WP_092783255.1">
    <property type="nucleotide sequence ID" value="NZ_FNAP01000002.1"/>
</dbReference>
<evidence type="ECO:0000256" key="3">
    <source>
        <dbReference type="ARBA" id="ARBA00023004"/>
    </source>
</evidence>
<evidence type="ECO:0000313" key="6">
    <source>
        <dbReference type="EMBL" id="SDD99548.1"/>
    </source>
</evidence>
<dbReference type="Pfam" id="PF01869">
    <property type="entry name" value="BcrAD_BadFG"/>
    <property type="match status" value="1"/>
</dbReference>
<evidence type="ECO:0000256" key="4">
    <source>
        <dbReference type="ARBA" id="ARBA00023014"/>
    </source>
</evidence>
<dbReference type="OrthoDB" id="9177882at2"/>
<dbReference type="EMBL" id="FNAP01000002">
    <property type="protein sequence ID" value="SDD99548.1"/>
    <property type="molecule type" value="Genomic_DNA"/>
</dbReference>
<evidence type="ECO:0000313" key="7">
    <source>
        <dbReference type="Proteomes" id="UP000199412"/>
    </source>
</evidence>
<dbReference type="GO" id="GO:0051536">
    <property type="term" value="F:iron-sulfur cluster binding"/>
    <property type="evidence" value="ECO:0007669"/>
    <property type="project" value="UniProtKB-KW"/>
</dbReference>
<dbReference type="InterPro" id="IPR002731">
    <property type="entry name" value="ATPase_BadF"/>
</dbReference>
<dbReference type="InterPro" id="IPR043129">
    <property type="entry name" value="ATPase_NBD"/>
</dbReference>
<evidence type="ECO:0000259" key="5">
    <source>
        <dbReference type="Pfam" id="PF01869"/>
    </source>
</evidence>
<dbReference type="InterPro" id="IPR008275">
    <property type="entry name" value="CoA_E_activase_dom"/>
</dbReference>
<dbReference type="NCBIfam" id="TIGR02261">
    <property type="entry name" value="benz_CoA_red_D"/>
    <property type="match status" value="1"/>
</dbReference>
<dbReference type="Gene3D" id="3.30.420.40">
    <property type="match status" value="2"/>
</dbReference>
<sequence>MNDLITGGVDIGAGCVKTVLFRVNGAEAEWLGREVLRIRNRDPFQLAEDSFQGLLDAQGLRRDDVAYVASTGDAESLTFTTGHFYSMTTHARGAVFLDPEARAVMDVGALNGRAIRVDEAGKVLAYKMTSQCASGAGQFLENIARYLGIAQDEIGPLSQAAEDSEKVSSICAVLAETDVINMVSRGIPAGSILRGVHVSMAVRMAKLLKSIGAKDGIALMTGGLGLDVGLMSALNAALEKEKVALRARSHPDAIHAGAIGAALWGAFRYEKLAAQGRAAA</sequence>
<proteinExistence type="predicted"/>
<dbReference type="GO" id="GO:0046872">
    <property type="term" value="F:metal ion binding"/>
    <property type="evidence" value="ECO:0007669"/>
    <property type="project" value="UniProtKB-KW"/>
</dbReference>
<dbReference type="AlphaFoldDB" id="A0A1G6ZA88"/>
<dbReference type="STRING" id="69960.SAMN05421720_102310"/>
<dbReference type="PANTHER" id="PTHR32329">
    <property type="entry name" value="BIFUNCTIONAL PROTEIN [INCLUDES 2-HYDROXYACYL-COA DEHYDRATASE (N-TER) AND ITS ACTIVATOR DOMAIN (C_TERM)-RELATED"/>
    <property type="match status" value="1"/>
</dbReference>
<evidence type="ECO:0000256" key="1">
    <source>
        <dbReference type="ARBA" id="ARBA00001966"/>
    </source>
</evidence>
<dbReference type="NCBIfam" id="TIGR00241">
    <property type="entry name" value="CoA_E_activ"/>
    <property type="match status" value="1"/>
</dbReference>
<comment type="cofactor">
    <cofactor evidence="1">
        <name>[4Fe-4S] cluster</name>
        <dbReference type="ChEBI" id="CHEBI:49883"/>
    </cofactor>
</comment>
<organism evidence="6 7">
    <name type="scientific">Rhodospira trueperi</name>
    <dbReference type="NCBI Taxonomy" id="69960"/>
    <lineage>
        <taxon>Bacteria</taxon>
        <taxon>Pseudomonadati</taxon>
        <taxon>Pseudomonadota</taxon>
        <taxon>Alphaproteobacteria</taxon>
        <taxon>Rhodospirillales</taxon>
        <taxon>Rhodospirillaceae</taxon>
        <taxon>Rhodospira</taxon>
    </lineage>
</organism>
<dbReference type="PANTHER" id="PTHR32329:SF2">
    <property type="entry name" value="BIFUNCTIONAL PROTEIN [INCLUDES 2-HYDROXYACYL-COA DEHYDRATASE (N-TER) AND ITS ACTIVATOR DOMAIN (C_TERM)"/>
    <property type="match status" value="1"/>
</dbReference>
<dbReference type="InterPro" id="IPR011956">
    <property type="entry name" value="Benzoyl_CoA_Rdtase_D"/>
</dbReference>